<feature type="region of interest" description="Disordered" evidence="1">
    <location>
        <begin position="1"/>
        <end position="150"/>
    </location>
</feature>
<feature type="region of interest" description="Disordered" evidence="1">
    <location>
        <begin position="249"/>
        <end position="273"/>
    </location>
</feature>
<keyword evidence="2" id="KW-0472">Membrane</keyword>
<evidence type="ECO:0000256" key="2">
    <source>
        <dbReference type="SAM" id="Phobius"/>
    </source>
</evidence>
<feature type="compositionally biased region" description="Low complexity" evidence="1">
    <location>
        <begin position="25"/>
        <end position="34"/>
    </location>
</feature>
<dbReference type="AlphaFoldDB" id="A0AAD3HA68"/>
<name>A0AAD3HA68_9STRA</name>
<evidence type="ECO:0000313" key="4">
    <source>
        <dbReference type="Proteomes" id="UP001054902"/>
    </source>
</evidence>
<evidence type="ECO:0000256" key="1">
    <source>
        <dbReference type="SAM" id="MobiDB-lite"/>
    </source>
</evidence>
<organism evidence="3 4">
    <name type="scientific">Chaetoceros tenuissimus</name>
    <dbReference type="NCBI Taxonomy" id="426638"/>
    <lineage>
        <taxon>Eukaryota</taxon>
        <taxon>Sar</taxon>
        <taxon>Stramenopiles</taxon>
        <taxon>Ochrophyta</taxon>
        <taxon>Bacillariophyta</taxon>
        <taxon>Coscinodiscophyceae</taxon>
        <taxon>Chaetocerotophycidae</taxon>
        <taxon>Chaetocerotales</taxon>
        <taxon>Chaetocerotaceae</taxon>
        <taxon>Chaetoceros</taxon>
    </lineage>
</organism>
<sequence>MSESPEQDLSLMKQGHEEEDQGRMTSKPSTVTSPSKEEESNENKNQDNEVHPENDDATGRQVNFVPTDITAQTTQSNEEKDAFVDNQYVQQRAMRNVMSWRPPTPPPSSSSPAQETTKPASEKKWKTLGVGAPSLFQRDKQKPTSPSIVPMLTADDHSLYLNSNQEQDEQKIPVKVHRNRKQNANRITNVIQSMISGSGSHDSIEQKEDDTYQMMKSQHGKGQKQHKRKLPSDQASFFYSGIEQLERERQERNDAFGQSSTIPSPNNHPTSSSYFNHQTRREFIQKHTLLNANYSVSSQEDDEDKDEWHDDDFDLTTLFQFGSSPQSRDRHEKRQREMQRAPIVADIRKSSLSYMRQGRIQMRVPTDNVRLVMDEFLDGGILSVECDDQYQPLKVESKSQVEKPLTTVAIGLEMAASENSCMNDPDLSFDNDANIEDRKKSPLELHDDECMEQGLLSSPIRNDIDRNRLDIERGNRTRPPDLRYILTVDQDLYKRVLSEITHSRAPCGLYNCCHEAGDGSHQHVHISVALIILFLVFTLLLWGTIEFPTN</sequence>
<feature type="compositionally biased region" description="Basic and acidic residues" evidence="1">
    <location>
        <begin position="35"/>
        <end position="58"/>
    </location>
</feature>
<accession>A0AAD3HA68</accession>
<dbReference type="EMBL" id="BLLK01000051">
    <property type="protein sequence ID" value="GFH55891.1"/>
    <property type="molecule type" value="Genomic_DNA"/>
</dbReference>
<keyword evidence="4" id="KW-1185">Reference proteome</keyword>
<keyword evidence="2" id="KW-1133">Transmembrane helix</keyword>
<reference evidence="3 4" key="1">
    <citation type="journal article" date="2021" name="Sci. Rep.">
        <title>The genome of the diatom Chaetoceros tenuissimus carries an ancient integrated fragment of an extant virus.</title>
        <authorList>
            <person name="Hongo Y."/>
            <person name="Kimura K."/>
            <person name="Takaki Y."/>
            <person name="Yoshida Y."/>
            <person name="Baba S."/>
            <person name="Kobayashi G."/>
            <person name="Nagasaki K."/>
            <person name="Hano T."/>
            <person name="Tomaru Y."/>
        </authorList>
    </citation>
    <scope>NUCLEOTIDE SEQUENCE [LARGE SCALE GENOMIC DNA]</scope>
    <source>
        <strain evidence="3 4">NIES-3715</strain>
    </source>
</reference>
<proteinExistence type="predicted"/>
<protein>
    <submittedName>
        <fullName evidence="3">Uncharacterized protein</fullName>
    </submittedName>
</protein>
<comment type="caution">
    <text evidence="3">The sequence shown here is derived from an EMBL/GenBank/DDBJ whole genome shotgun (WGS) entry which is preliminary data.</text>
</comment>
<keyword evidence="2" id="KW-0812">Transmembrane</keyword>
<dbReference type="Proteomes" id="UP001054902">
    <property type="component" value="Unassembled WGS sequence"/>
</dbReference>
<feature type="region of interest" description="Disordered" evidence="1">
    <location>
        <begin position="319"/>
        <end position="339"/>
    </location>
</feature>
<feature type="transmembrane region" description="Helical" evidence="2">
    <location>
        <begin position="524"/>
        <end position="545"/>
    </location>
</feature>
<evidence type="ECO:0000313" key="3">
    <source>
        <dbReference type="EMBL" id="GFH55891.1"/>
    </source>
</evidence>
<gene>
    <name evidence="3" type="ORF">CTEN210_12368</name>
</gene>
<feature type="compositionally biased region" description="Polar residues" evidence="1">
    <location>
        <begin position="256"/>
        <end position="273"/>
    </location>
</feature>
<feature type="compositionally biased region" description="Basic and acidic residues" evidence="1">
    <location>
        <begin position="327"/>
        <end position="339"/>
    </location>
</feature>